<reference evidence="1" key="1">
    <citation type="journal article" date="2019" name="Sci. Rep.">
        <title>Draft genome of Tanacetum cinerariifolium, the natural source of mosquito coil.</title>
        <authorList>
            <person name="Yamashiro T."/>
            <person name="Shiraishi A."/>
            <person name="Satake H."/>
            <person name="Nakayama K."/>
        </authorList>
    </citation>
    <scope>NUCLEOTIDE SEQUENCE</scope>
</reference>
<name>A0A699QV85_TANCI</name>
<proteinExistence type="predicted"/>
<evidence type="ECO:0000313" key="1">
    <source>
        <dbReference type="EMBL" id="GFC79149.1"/>
    </source>
</evidence>
<feature type="non-terminal residue" evidence="1">
    <location>
        <position position="1"/>
    </location>
</feature>
<accession>A0A699QV85</accession>
<dbReference type="EMBL" id="BKCJ011069085">
    <property type="protein sequence ID" value="GFC79149.1"/>
    <property type="molecule type" value="Genomic_DNA"/>
</dbReference>
<protein>
    <submittedName>
        <fullName evidence="1">Uncharacterized protein</fullName>
    </submittedName>
</protein>
<gene>
    <name evidence="1" type="ORF">Tci_851119</name>
</gene>
<comment type="caution">
    <text evidence="1">The sequence shown here is derived from an EMBL/GenBank/DDBJ whole genome shotgun (WGS) entry which is preliminary data.</text>
</comment>
<dbReference type="AlphaFoldDB" id="A0A699QV85"/>
<organism evidence="1">
    <name type="scientific">Tanacetum cinerariifolium</name>
    <name type="common">Dalmatian daisy</name>
    <name type="synonym">Chrysanthemum cinerariifolium</name>
    <dbReference type="NCBI Taxonomy" id="118510"/>
    <lineage>
        <taxon>Eukaryota</taxon>
        <taxon>Viridiplantae</taxon>
        <taxon>Streptophyta</taxon>
        <taxon>Embryophyta</taxon>
        <taxon>Tracheophyta</taxon>
        <taxon>Spermatophyta</taxon>
        <taxon>Magnoliopsida</taxon>
        <taxon>eudicotyledons</taxon>
        <taxon>Gunneridae</taxon>
        <taxon>Pentapetalae</taxon>
        <taxon>asterids</taxon>
        <taxon>campanulids</taxon>
        <taxon>Asterales</taxon>
        <taxon>Asteraceae</taxon>
        <taxon>Asteroideae</taxon>
        <taxon>Anthemideae</taxon>
        <taxon>Anthemidinae</taxon>
        <taxon>Tanacetum</taxon>
    </lineage>
</organism>
<sequence>NRRRERVSFQLSRHAALPRNEVCLAVAHGAHFQATGHLNNVVQDALAGLFDGFFAINHGAGIQVDDVGHALGQLGVRADFDNRCDGVAGGRAEASGEKYYVGPRAYFSSRAFHIVAGGAEQVEAGFGHEFGIVEHGHYRRRTTLASCPRRFHGVRNQAIANIAGRGVHIEARAHGDGAVAIRFHERGKALSRFVVYGAVHDFLLYAAQLRELGQDN</sequence>